<protein>
    <submittedName>
        <fullName evidence="1">Uncharacterized protein</fullName>
    </submittedName>
</protein>
<gene>
    <name evidence="1" type="ORF">A3A16_00165</name>
</gene>
<reference evidence="1 2" key="1">
    <citation type="journal article" date="2016" name="Nat. Commun.">
        <title>Thousands of microbial genomes shed light on interconnected biogeochemical processes in an aquifer system.</title>
        <authorList>
            <person name="Anantharaman K."/>
            <person name="Brown C.T."/>
            <person name="Hug L.A."/>
            <person name="Sharon I."/>
            <person name="Castelle C.J."/>
            <person name="Probst A.J."/>
            <person name="Thomas B.C."/>
            <person name="Singh A."/>
            <person name="Wilkins M.J."/>
            <person name="Karaoz U."/>
            <person name="Brodie E.L."/>
            <person name="Williams K.H."/>
            <person name="Hubbard S.S."/>
            <person name="Banfield J.F."/>
        </authorList>
    </citation>
    <scope>NUCLEOTIDE SEQUENCE [LARGE SCALE GENOMIC DNA]</scope>
</reference>
<dbReference type="Proteomes" id="UP000177942">
    <property type="component" value="Unassembled WGS sequence"/>
</dbReference>
<dbReference type="STRING" id="1798407.A3A16_00165"/>
<organism evidence="1 2">
    <name type="scientific">Candidatus Harrisonbacteria bacterium RIFCSPLOWO2_01_FULL_44_18</name>
    <dbReference type="NCBI Taxonomy" id="1798407"/>
    <lineage>
        <taxon>Bacteria</taxon>
        <taxon>Candidatus Harrisoniibacteriota</taxon>
    </lineage>
</organism>
<evidence type="ECO:0000313" key="2">
    <source>
        <dbReference type="Proteomes" id="UP000177942"/>
    </source>
</evidence>
<sequence>MPPKCLDPFAEEIVFRCGNKPRKWREWRLTSIRERMREYTSIFEELIKLLRKAGTSDEEFSFIAKLCEHFKLLKTEPLEIQELFVFIYFRYFDTQVVRDKNPHWFSDGLINFRLFDGDVLSRQIAVHNLLLTKTFSSLGLNWEQWVNYSPVNASIKIKTNPSSRWQQLDEELLLLEHALDKSHPLRPSILKDCMALRKKKAEVMRGQLSEVLLEELFPTLFKGIEYLTRKPGSGKKIKVARGFMDRLYLIQSMVKEFFVFGVRNFRIELWDRNDFQSLFLGNFLENCLSIGEKDVYPAVRLPGVPGKRRPAGVLDYLVDKGIQVVKIIEKKDGQEYHVGHCYLFVFLDNQKPVLMIDSVEIHSSYRNRSLKREIRKALFEFLKGYARAVGIERVVLGNNGPTLRSGKNKGQRHKIQNGIDVFDLLPVSLEKIEKLGGYWNHQPYFLESVGGTEAYVIV</sequence>
<dbReference type="EMBL" id="MHJJ01000002">
    <property type="protein sequence ID" value="OGY66312.1"/>
    <property type="molecule type" value="Genomic_DNA"/>
</dbReference>
<proteinExistence type="predicted"/>
<dbReference type="AlphaFoldDB" id="A0A1G1ZP14"/>
<comment type="caution">
    <text evidence="1">The sequence shown here is derived from an EMBL/GenBank/DDBJ whole genome shotgun (WGS) entry which is preliminary data.</text>
</comment>
<evidence type="ECO:0000313" key="1">
    <source>
        <dbReference type="EMBL" id="OGY66312.1"/>
    </source>
</evidence>
<accession>A0A1G1ZP14</accession>
<name>A0A1G1ZP14_9BACT</name>